<dbReference type="InterPro" id="IPR008258">
    <property type="entry name" value="Transglycosylase_SLT_dom_1"/>
</dbReference>
<organism evidence="2 3">
    <name type="scientific">candidate division Kazan bacterium RIFCSPLOWO2_01_FULL_48_13</name>
    <dbReference type="NCBI Taxonomy" id="1798539"/>
    <lineage>
        <taxon>Bacteria</taxon>
        <taxon>Bacteria division Kazan-3B-28</taxon>
    </lineage>
</organism>
<reference evidence="2 3" key="1">
    <citation type="journal article" date="2016" name="Nat. Commun.">
        <title>Thousands of microbial genomes shed light on interconnected biogeochemical processes in an aquifer system.</title>
        <authorList>
            <person name="Anantharaman K."/>
            <person name="Brown C.T."/>
            <person name="Hug L.A."/>
            <person name="Sharon I."/>
            <person name="Castelle C.J."/>
            <person name="Probst A.J."/>
            <person name="Thomas B.C."/>
            <person name="Singh A."/>
            <person name="Wilkins M.J."/>
            <person name="Karaoz U."/>
            <person name="Brodie E.L."/>
            <person name="Williams K.H."/>
            <person name="Hubbard S.S."/>
            <person name="Banfield J.F."/>
        </authorList>
    </citation>
    <scope>NUCLEOTIDE SEQUENCE [LARGE SCALE GENOMIC DNA]</scope>
</reference>
<name>A0A1F4PNC0_UNCK3</name>
<sequence length="151" mass="17263">MGSASEELVMPPDLLQFVEEQYTYDLAIEVNVAAKEYRVPVELCWEVIRQESTFHHYDSDGEIKRGSSGEYGICQILVDGMAIKKRHNVQDRADNIRCMAELLSFALFERGYSLERALGWYNTGKSVTNGYARKVAKAYRFWVIQRGGTPL</sequence>
<dbReference type="Pfam" id="PF01464">
    <property type="entry name" value="SLT"/>
    <property type="match status" value="1"/>
</dbReference>
<dbReference type="EMBL" id="METE01000010">
    <property type="protein sequence ID" value="OGB85129.1"/>
    <property type="molecule type" value="Genomic_DNA"/>
</dbReference>
<dbReference type="Gene3D" id="1.10.530.10">
    <property type="match status" value="1"/>
</dbReference>
<protein>
    <recommendedName>
        <fullName evidence="1">Transglycosylase SLT domain-containing protein</fullName>
    </recommendedName>
</protein>
<evidence type="ECO:0000313" key="3">
    <source>
        <dbReference type="Proteomes" id="UP000179010"/>
    </source>
</evidence>
<dbReference type="Proteomes" id="UP000179010">
    <property type="component" value="Unassembled WGS sequence"/>
</dbReference>
<gene>
    <name evidence="2" type="ORF">A2994_03815</name>
</gene>
<comment type="caution">
    <text evidence="2">The sequence shown here is derived from an EMBL/GenBank/DDBJ whole genome shotgun (WGS) entry which is preliminary data.</text>
</comment>
<feature type="domain" description="Transglycosylase SLT" evidence="1">
    <location>
        <begin position="31"/>
        <end position="135"/>
    </location>
</feature>
<evidence type="ECO:0000313" key="2">
    <source>
        <dbReference type="EMBL" id="OGB85129.1"/>
    </source>
</evidence>
<proteinExistence type="predicted"/>
<evidence type="ECO:0000259" key="1">
    <source>
        <dbReference type="Pfam" id="PF01464"/>
    </source>
</evidence>
<dbReference type="InterPro" id="IPR023346">
    <property type="entry name" value="Lysozyme-like_dom_sf"/>
</dbReference>
<dbReference type="AlphaFoldDB" id="A0A1F4PNC0"/>
<dbReference type="SUPFAM" id="SSF53955">
    <property type="entry name" value="Lysozyme-like"/>
    <property type="match status" value="1"/>
</dbReference>
<accession>A0A1F4PNC0</accession>